<protein>
    <submittedName>
        <fullName evidence="2">Uncharacterized protein</fullName>
    </submittedName>
</protein>
<keyword evidence="1" id="KW-1133">Transmembrane helix</keyword>
<dbReference type="EMBL" id="FOQD01000013">
    <property type="protein sequence ID" value="SFI87516.1"/>
    <property type="molecule type" value="Genomic_DNA"/>
</dbReference>
<evidence type="ECO:0000256" key="1">
    <source>
        <dbReference type="SAM" id="Phobius"/>
    </source>
</evidence>
<reference evidence="3" key="1">
    <citation type="submission" date="2016-10" db="EMBL/GenBank/DDBJ databases">
        <authorList>
            <person name="Varghese N."/>
            <person name="Submissions S."/>
        </authorList>
    </citation>
    <scope>NUCLEOTIDE SEQUENCE [LARGE SCALE GENOMIC DNA]</scope>
    <source>
        <strain evidence="3">DSM 26348</strain>
    </source>
</reference>
<organism evidence="2 3">
    <name type="scientific">Planctomicrobium piriforme</name>
    <dbReference type="NCBI Taxonomy" id="1576369"/>
    <lineage>
        <taxon>Bacteria</taxon>
        <taxon>Pseudomonadati</taxon>
        <taxon>Planctomycetota</taxon>
        <taxon>Planctomycetia</taxon>
        <taxon>Planctomycetales</taxon>
        <taxon>Planctomycetaceae</taxon>
        <taxon>Planctomicrobium</taxon>
    </lineage>
</organism>
<name>A0A1I3LST7_9PLAN</name>
<keyword evidence="3" id="KW-1185">Reference proteome</keyword>
<gene>
    <name evidence="2" type="ORF">SAMN05421753_11349</name>
</gene>
<sequence>MFNLLSHEIASNLMMTLAFADGARTALPLLLLSVPAVILLVGMVSEKASSSERGAG</sequence>
<dbReference type="Proteomes" id="UP000199518">
    <property type="component" value="Unassembled WGS sequence"/>
</dbReference>
<dbReference type="RefSeq" id="WP_175517609.1">
    <property type="nucleotide sequence ID" value="NZ_FOQD01000013.1"/>
</dbReference>
<evidence type="ECO:0000313" key="3">
    <source>
        <dbReference type="Proteomes" id="UP000199518"/>
    </source>
</evidence>
<accession>A0A1I3LST7</accession>
<proteinExistence type="predicted"/>
<evidence type="ECO:0000313" key="2">
    <source>
        <dbReference type="EMBL" id="SFI87516.1"/>
    </source>
</evidence>
<keyword evidence="1" id="KW-0472">Membrane</keyword>
<dbReference type="AlphaFoldDB" id="A0A1I3LST7"/>
<keyword evidence="1" id="KW-0812">Transmembrane</keyword>
<feature type="transmembrane region" description="Helical" evidence="1">
    <location>
        <begin position="25"/>
        <end position="44"/>
    </location>
</feature>